<proteinExistence type="predicted"/>
<evidence type="ECO:0000313" key="2">
    <source>
        <dbReference type="Proteomes" id="UP000594263"/>
    </source>
</evidence>
<dbReference type="EnsemblPlants" id="Kaladp0022s0017.1.v1.1">
    <property type="protein sequence ID" value="Kaladp0022s0017.1.v1.1.CDS.1"/>
    <property type="gene ID" value="Kaladp0022s0017.v1.1"/>
</dbReference>
<accession>A0A7N0T407</accession>
<organism evidence="1 2">
    <name type="scientific">Kalanchoe fedtschenkoi</name>
    <name type="common">Lavender scallops</name>
    <name type="synonym">South American air plant</name>
    <dbReference type="NCBI Taxonomy" id="63787"/>
    <lineage>
        <taxon>Eukaryota</taxon>
        <taxon>Viridiplantae</taxon>
        <taxon>Streptophyta</taxon>
        <taxon>Embryophyta</taxon>
        <taxon>Tracheophyta</taxon>
        <taxon>Spermatophyta</taxon>
        <taxon>Magnoliopsida</taxon>
        <taxon>eudicotyledons</taxon>
        <taxon>Gunneridae</taxon>
        <taxon>Pentapetalae</taxon>
        <taxon>Saxifragales</taxon>
        <taxon>Crassulaceae</taxon>
        <taxon>Kalanchoe</taxon>
    </lineage>
</organism>
<dbReference type="Gramene" id="Kaladp0022s0017.1.v1.1">
    <property type="protein sequence ID" value="Kaladp0022s0017.1.v1.1.CDS.1"/>
    <property type="gene ID" value="Kaladp0022s0017.v1.1"/>
</dbReference>
<evidence type="ECO:0000313" key="1">
    <source>
        <dbReference type="EnsemblPlants" id="Kaladp0022s0017.1.v1.1.CDS.1"/>
    </source>
</evidence>
<dbReference type="AlphaFoldDB" id="A0A7N0T407"/>
<sequence>MTRILMFGIGMWDIWKIRCAATYGEPTSLPPDRLYKDQGKSIIRNRMKTFKPKSDPSPAALDILGNLGMEISYPKKAINLPVCRPQSVVGASANIARVGDCSAFIVRNSRGRLIAAYSSRNNHSSPLQDLPRLLAMALDAASEESLVEICWDPDVARPHTINRAVSLLHLTSRRIPRSANGPARALAHLQTTIIPRIFGFMAPSEIPTNILLMTIAEASSLPLEDSMALAMPH</sequence>
<name>A0A7N0T407_KALFE</name>
<keyword evidence="2" id="KW-1185">Reference proteome</keyword>
<protein>
    <submittedName>
        <fullName evidence="1">Uncharacterized protein</fullName>
    </submittedName>
</protein>
<reference evidence="1" key="1">
    <citation type="submission" date="2021-01" db="UniProtKB">
        <authorList>
            <consortium name="EnsemblPlants"/>
        </authorList>
    </citation>
    <scope>IDENTIFICATION</scope>
</reference>
<dbReference type="Proteomes" id="UP000594263">
    <property type="component" value="Unplaced"/>
</dbReference>